<proteinExistence type="predicted"/>
<name>A0A5A4U5P3_9CAUD</name>
<reference evidence="1 2" key="1">
    <citation type="submission" date="2019-07" db="EMBL/GenBank/DDBJ databases">
        <title>Whole genome analysis of E. coli Jumbo phage.</title>
        <authorList>
            <person name="Azam A.H."/>
            <person name="Oishi K."/>
            <person name="Miyanaga K."/>
            <person name="Tanji Y."/>
        </authorList>
    </citation>
    <scope>NUCLEOTIDE SEQUENCE [LARGE SCALE GENOMIC DNA]</scope>
    <source>
        <strain evidence="1 2">SP27</strain>
    </source>
</reference>
<dbReference type="Proteomes" id="UP000321352">
    <property type="component" value="Segment"/>
</dbReference>
<organism evidence="1 2">
    <name type="scientific">Escherichia phage SP27</name>
    <dbReference type="NCBI Taxonomy" id="2495557"/>
    <lineage>
        <taxon>Viruses</taxon>
        <taxon>Duplodnaviria</taxon>
        <taxon>Heunggongvirae</taxon>
        <taxon>Uroviricota</taxon>
        <taxon>Caudoviricetes</taxon>
        <taxon>Asteriusvirus</taxon>
        <taxon>Asteriusvirus PBECO4</taxon>
    </lineage>
</organism>
<evidence type="ECO:0000313" key="1">
    <source>
        <dbReference type="EMBL" id="BBM61702.1"/>
    </source>
</evidence>
<evidence type="ECO:0000313" key="2">
    <source>
        <dbReference type="Proteomes" id="UP000321352"/>
    </source>
</evidence>
<dbReference type="EMBL" id="LC494302">
    <property type="protein sequence ID" value="BBM61702.1"/>
    <property type="molecule type" value="Genomic_DNA"/>
</dbReference>
<accession>A0A5A4U5P3</accession>
<protein>
    <submittedName>
        <fullName evidence="1">Uncharacterized protein</fullName>
    </submittedName>
</protein>
<gene>
    <name evidence="1" type="ORF">EO157G_1130</name>
</gene>
<sequence>MQPKTFDEWFNLHYNINAADIYYFKLELYISLRNPIEYYNNIINCDDFGTYFSIAVMDIKR</sequence>